<organism evidence="2 3">
    <name type="scientific">Striga asiatica</name>
    <name type="common">Asiatic witchweed</name>
    <name type="synonym">Buchnera asiatica</name>
    <dbReference type="NCBI Taxonomy" id="4170"/>
    <lineage>
        <taxon>Eukaryota</taxon>
        <taxon>Viridiplantae</taxon>
        <taxon>Streptophyta</taxon>
        <taxon>Embryophyta</taxon>
        <taxon>Tracheophyta</taxon>
        <taxon>Spermatophyta</taxon>
        <taxon>Magnoliopsida</taxon>
        <taxon>eudicotyledons</taxon>
        <taxon>Gunneridae</taxon>
        <taxon>Pentapetalae</taxon>
        <taxon>asterids</taxon>
        <taxon>lamiids</taxon>
        <taxon>Lamiales</taxon>
        <taxon>Orobanchaceae</taxon>
        <taxon>Buchnereae</taxon>
        <taxon>Striga</taxon>
    </lineage>
</organism>
<sequence>MRGLFQDAWELAAEHNLEDESRFASTNMKSTIENRNLDDESWPNRGGTNVLRVRSRQRSPYGPPVESNGSPFKSDGYCLKSNPVSRIKDDKRADKWTIKVELYGVNNAEGV</sequence>
<protein>
    <submittedName>
        <fullName evidence="2">UPF0502 protein PputW619_3184</fullName>
    </submittedName>
</protein>
<comment type="caution">
    <text evidence="2">The sequence shown here is derived from an EMBL/GenBank/DDBJ whole genome shotgun (WGS) entry which is preliminary data.</text>
</comment>
<accession>A0A5A7NX12</accession>
<keyword evidence="3" id="KW-1185">Reference proteome</keyword>
<gene>
    <name evidence="2" type="ORF">STAS_00589</name>
</gene>
<dbReference type="AlphaFoldDB" id="A0A5A7NX12"/>
<dbReference type="Proteomes" id="UP000325081">
    <property type="component" value="Unassembled WGS sequence"/>
</dbReference>
<evidence type="ECO:0000256" key="1">
    <source>
        <dbReference type="SAM" id="MobiDB-lite"/>
    </source>
</evidence>
<evidence type="ECO:0000313" key="3">
    <source>
        <dbReference type="Proteomes" id="UP000325081"/>
    </source>
</evidence>
<dbReference type="EMBL" id="BKCP01000001">
    <property type="protein sequence ID" value="GER25036.1"/>
    <property type="molecule type" value="Genomic_DNA"/>
</dbReference>
<proteinExistence type="predicted"/>
<name>A0A5A7NX12_STRAF</name>
<feature type="region of interest" description="Disordered" evidence="1">
    <location>
        <begin position="33"/>
        <end position="77"/>
    </location>
</feature>
<reference evidence="3" key="1">
    <citation type="journal article" date="2019" name="Curr. Biol.">
        <title>Genome Sequence of Striga asiatica Provides Insight into the Evolution of Plant Parasitism.</title>
        <authorList>
            <person name="Yoshida S."/>
            <person name="Kim S."/>
            <person name="Wafula E.K."/>
            <person name="Tanskanen J."/>
            <person name="Kim Y.M."/>
            <person name="Honaas L."/>
            <person name="Yang Z."/>
            <person name="Spallek T."/>
            <person name="Conn C.E."/>
            <person name="Ichihashi Y."/>
            <person name="Cheong K."/>
            <person name="Cui S."/>
            <person name="Der J.P."/>
            <person name="Gundlach H."/>
            <person name="Jiao Y."/>
            <person name="Hori C."/>
            <person name="Ishida J.K."/>
            <person name="Kasahara H."/>
            <person name="Kiba T."/>
            <person name="Kim M.S."/>
            <person name="Koo N."/>
            <person name="Laohavisit A."/>
            <person name="Lee Y.H."/>
            <person name="Lumba S."/>
            <person name="McCourt P."/>
            <person name="Mortimer J.C."/>
            <person name="Mutuku J.M."/>
            <person name="Nomura T."/>
            <person name="Sasaki-Sekimoto Y."/>
            <person name="Seto Y."/>
            <person name="Wang Y."/>
            <person name="Wakatake T."/>
            <person name="Sakakibara H."/>
            <person name="Demura T."/>
            <person name="Yamaguchi S."/>
            <person name="Yoneyama K."/>
            <person name="Manabe R.I."/>
            <person name="Nelson D.C."/>
            <person name="Schulman A.H."/>
            <person name="Timko M.P."/>
            <person name="dePamphilis C.W."/>
            <person name="Choi D."/>
            <person name="Shirasu K."/>
        </authorList>
    </citation>
    <scope>NUCLEOTIDE SEQUENCE [LARGE SCALE GENOMIC DNA]</scope>
    <source>
        <strain evidence="3">cv. UVA1</strain>
    </source>
</reference>
<evidence type="ECO:0000313" key="2">
    <source>
        <dbReference type="EMBL" id="GER25036.1"/>
    </source>
</evidence>